<keyword evidence="3" id="KW-1185">Reference proteome</keyword>
<proteinExistence type="predicted"/>
<sequence length="134" mass="13255">MRRSTSVGVMVGALVLAVGGCGGGGTHEDSGTAVAEATPDRPTDPAGPLPGAADGRDYGTCSDGACEVLVTSTADITANGVDVHVSVDDSVTFRTPGTVTTLGGRGSVAQFGSDLRVKVVAQHGKDAVLEFAVP</sequence>
<accession>A0ABP8FJZ3</accession>
<dbReference type="Proteomes" id="UP001501115">
    <property type="component" value="Unassembled WGS sequence"/>
</dbReference>
<protein>
    <recommendedName>
        <fullName evidence="4">Lipoprotein</fullName>
    </recommendedName>
</protein>
<dbReference type="PROSITE" id="PS51257">
    <property type="entry name" value="PROKAR_LIPOPROTEIN"/>
    <property type="match status" value="1"/>
</dbReference>
<evidence type="ECO:0008006" key="4">
    <source>
        <dbReference type="Google" id="ProtNLM"/>
    </source>
</evidence>
<gene>
    <name evidence="2" type="ORF">GCM10023086_22960</name>
</gene>
<organism evidence="2 3">
    <name type="scientific">Streptomyces venetus</name>
    <dbReference type="NCBI Taxonomy" id="1701086"/>
    <lineage>
        <taxon>Bacteria</taxon>
        <taxon>Bacillati</taxon>
        <taxon>Actinomycetota</taxon>
        <taxon>Actinomycetes</taxon>
        <taxon>Kitasatosporales</taxon>
        <taxon>Streptomycetaceae</taxon>
        <taxon>Streptomyces</taxon>
    </lineage>
</organism>
<comment type="caution">
    <text evidence="2">The sequence shown here is derived from an EMBL/GenBank/DDBJ whole genome shotgun (WGS) entry which is preliminary data.</text>
</comment>
<dbReference type="RefSeq" id="WP_345661296.1">
    <property type="nucleotide sequence ID" value="NZ_BAABET010000003.1"/>
</dbReference>
<evidence type="ECO:0000313" key="3">
    <source>
        <dbReference type="Proteomes" id="UP001501115"/>
    </source>
</evidence>
<evidence type="ECO:0000313" key="2">
    <source>
        <dbReference type="EMBL" id="GAA4305264.1"/>
    </source>
</evidence>
<dbReference type="EMBL" id="BAABET010000003">
    <property type="protein sequence ID" value="GAA4305264.1"/>
    <property type="molecule type" value="Genomic_DNA"/>
</dbReference>
<name>A0ABP8FJZ3_9ACTN</name>
<evidence type="ECO:0000256" key="1">
    <source>
        <dbReference type="SAM" id="MobiDB-lite"/>
    </source>
</evidence>
<reference evidence="3" key="1">
    <citation type="journal article" date="2019" name="Int. J. Syst. Evol. Microbiol.">
        <title>The Global Catalogue of Microorganisms (GCM) 10K type strain sequencing project: providing services to taxonomists for standard genome sequencing and annotation.</title>
        <authorList>
            <consortium name="The Broad Institute Genomics Platform"/>
            <consortium name="The Broad Institute Genome Sequencing Center for Infectious Disease"/>
            <person name="Wu L."/>
            <person name="Ma J."/>
        </authorList>
    </citation>
    <scope>NUCLEOTIDE SEQUENCE [LARGE SCALE GENOMIC DNA]</scope>
    <source>
        <strain evidence="3">JCM 31290</strain>
    </source>
</reference>
<feature type="region of interest" description="Disordered" evidence="1">
    <location>
        <begin position="25"/>
        <end position="56"/>
    </location>
</feature>